<dbReference type="InterPro" id="IPR036986">
    <property type="entry name" value="S4_RNA-bd_sf"/>
</dbReference>
<dbReference type="SUPFAM" id="SSF55174">
    <property type="entry name" value="Alpha-L RNA-binding motif"/>
    <property type="match status" value="1"/>
</dbReference>
<dbReference type="SMART" id="SM00363">
    <property type="entry name" value="S4"/>
    <property type="match status" value="1"/>
</dbReference>
<comment type="catalytic activity">
    <reaction evidence="3">
        <text>uridine(1911/1915/1917) in 23S rRNA = pseudouridine(1911/1915/1917) in 23S rRNA</text>
        <dbReference type="Rhea" id="RHEA:42524"/>
        <dbReference type="Rhea" id="RHEA-COMP:10097"/>
        <dbReference type="Rhea" id="RHEA-COMP:10098"/>
        <dbReference type="ChEBI" id="CHEBI:65314"/>
        <dbReference type="ChEBI" id="CHEBI:65315"/>
        <dbReference type="EC" id="5.4.99.23"/>
    </reaction>
</comment>
<proteinExistence type="inferred from homology"/>
<dbReference type="Gene3D" id="3.10.290.10">
    <property type="entry name" value="RNA-binding S4 domain"/>
    <property type="match status" value="1"/>
</dbReference>
<comment type="catalytic activity">
    <reaction evidence="6">
        <text>a uridine in RNA = a pseudouridine in RNA</text>
        <dbReference type="Rhea" id="RHEA:48348"/>
        <dbReference type="Rhea" id="RHEA-COMP:12068"/>
        <dbReference type="Rhea" id="RHEA-COMP:12069"/>
        <dbReference type="ChEBI" id="CHEBI:65314"/>
        <dbReference type="ChEBI" id="CHEBI:65315"/>
    </reaction>
</comment>
<keyword evidence="2 6" id="KW-0413">Isomerase</keyword>
<dbReference type="Proteomes" id="UP000274100">
    <property type="component" value="Chromosome"/>
</dbReference>
<name>A0A3S5EFZ4_9GAMM</name>
<dbReference type="CDD" id="cd02869">
    <property type="entry name" value="PseudoU_synth_RluA_like"/>
    <property type="match status" value="1"/>
</dbReference>
<dbReference type="GO" id="GO:0003723">
    <property type="term" value="F:RNA binding"/>
    <property type="evidence" value="ECO:0007669"/>
    <property type="project" value="UniProtKB-KW"/>
</dbReference>
<evidence type="ECO:0000259" key="7">
    <source>
        <dbReference type="SMART" id="SM00363"/>
    </source>
</evidence>
<gene>
    <name evidence="8" type="primary">rluD</name>
    <name evidence="8" type="ORF">NCTC10297_01452</name>
</gene>
<evidence type="ECO:0000256" key="4">
    <source>
        <dbReference type="PIRSR" id="PIRSR606225-1"/>
    </source>
</evidence>
<dbReference type="NCBIfam" id="TIGR00005">
    <property type="entry name" value="rluA_subfam"/>
    <property type="match status" value="1"/>
</dbReference>
<organism evidence="8 9">
    <name type="scientific">Moraxella cuniculi</name>
    <dbReference type="NCBI Taxonomy" id="34061"/>
    <lineage>
        <taxon>Bacteria</taxon>
        <taxon>Pseudomonadati</taxon>
        <taxon>Pseudomonadota</taxon>
        <taxon>Gammaproteobacteria</taxon>
        <taxon>Moraxellales</taxon>
        <taxon>Moraxellaceae</taxon>
        <taxon>Moraxella</taxon>
    </lineage>
</organism>
<dbReference type="PANTHER" id="PTHR21600">
    <property type="entry name" value="MITOCHONDRIAL RNA PSEUDOURIDINE SYNTHASE"/>
    <property type="match status" value="1"/>
</dbReference>
<feature type="active site" evidence="4">
    <location>
        <position position="162"/>
    </location>
</feature>
<protein>
    <recommendedName>
        <fullName evidence="6">Pseudouridine synthase</fullName>
        <ecNumber evidence="6">5.4.99.-</ecNumber>
    </recommendedName>
</protein>
<evidence type="ECO:0000313" key="9">
    <source>
        <dbReference type="Proteomes" id="UP000274100"/>
    </source>
</evidence>
<dbReference type="PANTHER" id="PTHR21600:SF44">
    <property type="entry name" value="RIBOSOMAL LARGE SUBUNIT PSEUDOURIDINE SYNTHASE D"/>
    <property type="match status" value="1"/>
</dbReference>
<evidence type="ECO:0000313" key="8">
    <source>
        <dbReference type="EMBL" id="VEG13487.1"/>
    </source>
</evidence>
<dbReference type="PROSITE" id="PS01129">
    <property type="entry name" value="PSI_RLU"/>
    <property type="match status" value="1"/>
</dbReference>
<evidence type="ECO:0000256" key="1">
    <source>
        <dbReference type="ARBA" id="ARBA00010876"/>
    </source>
</evidence>
<reference evidence="8 9" key="1">
    <citation type="submission" date="2018-12" db="EMBL/GenBank/DDBJ databases">
        <authorList>
            <consortium name="Pathogen Informatics"/>
        </authorList>
    </citation>
    <scope>NUCLEOTIDE SEQUENCE [LARGE SCALE GENOMIC DNA]</scope>
    <source>
        <strain evidence="8 9">NCTC10297</strain>
    </source>
</reference>
<dbReference type="GO" id="GO:0160140">
    <property type="term" value="F:23S rRNA pseudouridine(1911/1915/1917) synthase activity"/>
    <property type="evidence" value="ECO:0007669"/>
    <property type="project" value="UniProtKB-EC"/>
</dbReference>
<dbReference type="InterPro" id="IPR050188">
    <property type="entry name" value="RluA_PseudoU_synthase"/>
</dbReference>
<dbReference type="EMBL" id="LR134343">
    <property type="protein sequence ID" value="VEG13487.1"/>
    <property type="molecule type" value="Genomic_DNA"/>
</dbReference>
<sequence>MNTSNLLDDGVLLDDELTDSETNPAQQNFLGDYEATATDVGVRLDKLAATVFADFSRANLQKFIESGALRVNGEVVKAKYAIKAGDVLNLSVALEQHSADLPENIAIDVVYCDDAVIVINKPANMVVHPGAGNPTGTLVNALLYHYPQQAQLPRAGLVHRIDKDTTGLLVVARNKSAQLALIEQLKDKSVYRHYQCVVLGAAHEVLQHGCIDAPIGRHPSQRTKMAVRHTGKPAVTYIVSAKQLHERYSLLDVQLQTGRTHQIRVHLSHVGHPIVGDPVYGTSPRAGLSQAQRQAVLNFNRQALHAHTLGFIHPDTGESMKFTAALPDDMQQLIEVLQHD</sequence>
<evidence type="ECO:0000256" key="6">
    <source>
        <dbReference type="RuleBase" id="RU362028"/>
    </source>
</evidence>
<evidence type="ECO:0000256" key="5">
    <source>
        <dbReference type="PROSITE-ProRule" id="PRU00182"/>
    </source>
</evidence>
<feature type="domain" description="RNA-binding S4" evidence="7">
    <location>
        <begin position="42"/>
        <end position="99"/>
    </location>
</feature>
<comment type="similarity">
    <text evidence="1 6">Belongs to the pseudouridine synthase RluA family.</text>
</comment>
<dbReference type="GO" id="GO:0000455">
    <property type="term" value="P:enzyme-directed rRNA pseudouridine synthesis"/>
    <property type="evidence" value="ECO:0007669"/>
    <property type="project" value="TreeGrafter"/>
</dbReference>
<accession>A0A3S5EFZ4</accession>
<dbReference type="RefSeq" id="WP_126331088.1">
    <property type="nucleotide sequence ID" value="NZ_LR134343.1"/>
</dbReference>
<dbReference type="Gene3D" id="3.30.2350.10">
    <property type="entry name" value="Pseudouridine synthase"/>
    <property type="match status" value="1"/>
</dbReference>
<keyword evidence="5" id="KW-0694">RNA-binding</keyword>
<dbReference type="OrthoDB" id="9807829at2"/>
<dbReference type="Pfam" id="PF00849">
    <property type="entry name" value="PseudoU_synth_2"/>
    <property type="match status" value="1"/>
</dbReference>
<evidence type="ECO:0000256" key="2">
    <source>
        <dbReference type="ARBA" id="ARBA00023235"/>
    </source>
</evidence>
<dbReference type="SUPFAM" id="SSF55120">
    <property type="entry name" value="Pseudouridine synthase"/>
    <property type="match status" value="1"/>
</dbReference>
<dbReference type="Pfam" id="PF01479">
    <property type="entry name" value="S4"/>
    <property type="match status" value="1"/>
</dbReference>
<dbReference type="PROSITE" id="PS50889">
    <property type="entry name" value="S4"/>
    <property type="match status" value="1"/>
</dbReference>
<dbReference type="CDD" id="cd00165">
    <property type="entry name" value="S4"/>
    <property type="match status" value="1"/>
</dbReference>
<dbReference type="AlphaFoldDB" id="A0A3S5EFZ4"/>
<comment type="function">
    <text evidence="6">Responsible for synthesis of pseudouridine from uracil.</text>
</comment>
<dbReference type="InterPro" id="IPR006225">
    <property type="entry name" value="PsdUridine_synth_RluC/D"/>
</dbReference>
<dbReference type="InterPro" id="IPR006145">
    <property type="entry name" value="PsdUridine_synth_RsuA/RluA"/>
</dbReference>
<dbReference type="EC" id="5.4.99.-" evidence="6"/>
<evidence type="ECO:0000256" key="3">
    <source>
        <dbReference type="ARBA" id="ARBA00036882"/>
    </source>
</evidence>
<dbReference type="InterPro" id="IPR002942">
    <property type="entry name" value="S4_RNA-bd"/>
</dbReference>
<dbReference type="InterPro" id="IPR006224">
    <property type="entry name" value="PsdUridine_synth_RluA-like_CS"/>
</dbReference>
<dbReference type="KEGG" id="mcun:NCTC10297_01452"/>
<dbReference type="InterPro" id="IPR020103">
    <property type="entry name" value="PsdUridine_synth_cat_dom_sf"/>
</dbReference>